<evidence type="ECO:0000256" key="2">
    <source>
        <dbReference type="ARBA" id="ARBA00023125"/>
    </source>
</evidence>
<feature type="domain" description="HTH araC/xylS-type" evidence="4">
    <location>
        <begin position="102"/>
        <end position="200"/>
    </location>
</feature>
<name>X1H152_9ZZZZ</name>
<reference evidence="5" key="1">
    <citation type="journal article" date="2014" name="Front. Microbiol.">
        <title>High frequency of phylogenetically diverse reductive dehalogenase-homologous genes in deep subseafloor sedimentary metagenomes.</title>
        <authorList>
            <person name="Kawai M."/>
            <person name="Futagami T."/>
            <person name="Toyoda A."/>
            <person name="Takaki Y."/>
            <person name="Nishi S."/>
            <person name="Hori S."/>
            <person name="Arai W."/>
            <person name="Tsubouchi T."/>
            <person name="Morono Y."/>
            <person name="Uchiyama I."/>
            <person name="Ito T."/>
            <person name="Fujiyama A."/>
            <person name="Inagaki F."/>
            <person name="Takami H."/>
        </authorList>
    </citation>
    <scope>NUCLEOTIDE SEQUENCE</scope>
    <source>
        <strain evidence="5">Expedition CK06-06</strain>
    </source>
</reference>
<accession>X1H152</accession>
<feature type="non-terminal residue" evidence="5">
    <location>
        <position position="1"/>
    </location>
</feature>
<dbReference type="Gene3D" id="1.10.10.60">
    <property type="entry name" value="Homeodomain-like"/>
    <property type="match status" value="2"/>
</dbReference>
<dbReference type="SMART" id="SM00342">
    <property type="entry name" value="HTH_ARAC"/>
    <property type="match status" value="1"/>
</dbReference>
<dbReference type="EMBL" id="BARU01009585">
    <property type="protein sequence ID" value="GAH38968.1"/>
    <property type="molecule type" value="Genomic_DNA"/>
</dbReference>
<evidence type="ECO:0000313" key="5">
    <source>
        <dbReference type="EMBL" id="GAH38968.1"/>
    </source>
</evidence>
<gene>
    <name evidence="5" type="ORF">S03H2_18470</name>
</gene>
<dbReference type="PRINTS" id="PR00032">
    <property type="entry name" value="HTHARAC"/>
</dbReference>
<dbReference type="InterPro" id="IPR009057">
    <property type="entry name" value="Homeodomain-like_sf"/>
</dbReference>
<dbReference type="AlphaFoldDB" id="X1H152"/>
<sequence length="205" mass="22656">FWQFDGTPEVLHIAVPSTQLDEEEQSCLAKLDDGALLSATKPSYDPVVEGLADRLWEIACSGRPISGMASEQGAVTLLNLVLAKLGNVRRDQRTTLPPWRLARAIEVLTENLAEPPSIAELAALVGLSPSHFSRAFSASAGCSPYEWLSRKRVERAKWLLETTSRSTTDIALELGYCSPNHFASRFRQLTGVSPRDWRRKQPAPK</sequence>
<dbReference type="InterPro" id="IPR020449">
    <property type="entry name" value="Tscrpt_reg_AraC-type_HTH"/>
</dbReference>
<keyword evidence="1" id="KW-0805">Transcription regulation</keyword>
<evidence type="ECO:0000256" key="3">
    <source>
        <dbReference type="ARBA" id="ARBA00023163"/>
    </source>
</evidence>
<evidence type="ECO:0000259" key="4">
    <source>
        <dbReference type="PROSITE" id="PS01124"/>
    </source>
</evidence>
<proteinExistence type="predicted"/>
<dbReference type="SUPFAM" id="SSF46689">
    <property type="entry name" value="Homeodomain-like"/>
    <property type="match status" value="2"/>
</dbReference>
<dbReference type="InterPro" id="IPR050204">
    <property type="entry name" value="AraC_XylS_family_regulators"/>
</dbReference>
<protein>
    <recommendedName>
        <fullName evidence="4">HTH araC/xylS-type domain-containing protein</fullName>
    </recommendedName>
</protein>
<evidence type="ECO:0000256" key="1">
    <source>
        <dbReference type="ARBA" id="ARBA00023015"/>
    </source>
</evidence>
<comment type="caution">
    <text evidence="5">The sequence shown here is derived from an EMBL/GenBank/DDBJ whole genome shotgun (WGS) entry which is preliminary data.</text>
</comment>
<organism evidence="5">
    <name type="scientific">marine sediment metagenome</name>
    <dbReference type="NCBI Taxonomy" id="412755"/>
    <lineage>
        <taxon>unclassified sequences</taxon>
        <taxon>metagenomes</taxon>
        <taxon>ecological metagenomes</taxon>
    </lineage>
</organism>
<dbReference type="Pfam" id="PF12833">
    <property type="entry name" value="HTH_18"/>
    <property type="match status" value="1"/>
</dbReference>
<dbReference type="InterPro" id="IPR018060">
    <property type="entry name" value="HTH_AraC"/>
</dbReference>
<keyword evidence="3" id="KW-0804">Transcription</keyword>
<dbReference type="PANTHER" id="PTHR46796">
    <property type="entry name" value="HTH-TYPE TRANSCRIPTIONAL ACTIVATOR RHAS-RELATED"/>
    <property type="match status" value="1"/>
</dbReference>
<dbReference type="GO" id="GO:0003700">
    <property type="term" value="F:DNA-binding transcription factor activity"/>
    <property type="evidence" value="ECO:0007669"/>
    <property type="project" value="InterPro"/>
</dbReference>
<keyword evidence="2" id="KW-0238">DNA-binding</keyword>
<dbReference type="PROSITE" id="PS01124">
    <property type="entry name" value="HTH_ARAC_FAMILY_2"/>
    <property type="match status" value="1"/>
</dbReference>
<dbReference type="PANTHER" id="PTHR46796:SF14">
    <property type="entry name" value="TRANSCRIPTIONAL REGULATORY PROTEIN"/>
    <property type="match status" value="1"/>
</dbReference>
<dbReference type="GO" id="GO:0043565">
    <property type="term" value="F:sequence-specific DNA binding"/>
    <property type="evidence" value="ECO:0007669"/>
    <property type="project" value="InterPro"/>
</dbReference>